<dbReference type="InterPro" id="IPR036761">
    <property type="entry name" value="TTHA0802/YceI-like_sf"/>
</dbReference>
<accession>A0A2S9J435</accession>
<dbReference type="SUPFAM" id="SSF101874">
    <property type="entry name" value="YceI-like"/>
    <property type="match status" value="1"/>
</dbReference>
<dbReference type="OrthoDB" id="9811006at2"/>
<protein>
    <recommendedName>
        <fullName evidence="1">Lipid/polyisoprenoid-binding YceI-like domain-containing protein</fullName>
    </recommendedName>
</protein>
<evidence type="ECO:0000259" key="1">
    <source>
        <dbReference type="SMART" id="SM00867"/>
    </source>
</evidence>
<dbReference type="EMBL" id="PVBQ01000006">
    <property type="protein sequence ID" value="PRD47566.1"/>
    <property type="molecule type" value="Genomic_DNA"/>
</dbReference>
<dbReference type="SMART" id="SM00867">
    <property type="entry name" value="YceI"/>
    <property type="match status" value="1"/>
</dbReference>
<evidence type="ECO:0000313" key="3">
    <source>
        <dbReference type="Proteomes" id="UP000239711"/>
    </source>
</evidence>
<dbReference type="Proteomes" id="UP000239711">
    <property type="component" value="Unassembled WGS sequence"/>
</dbReference>
<proteinExistence type="predicted"/>
<dbReference type="Pfam" id="PF04264">
    <property type="entry name" value="YceI"/>
    <property type="match status" value="1"/>
</dbReference>
<dbReference type="InterPro" id="IPR007372">
    <property type="entry name" value="Lipid/polyisoprenoid-bd_YceI"/>
</dbReference>
<evidence type="ECO:0000313" key="2">
    <source>
        <dbReference type="EMBL" id="PRD47566.1"/>
    </source>
</evidence>
<dbReference type="Gene3D" id="2.40.128.110">
    <property type="entry name" value="Lipid/polyisoprenoid-binding, YceI-like"/>
    <property type="match status" value="1"/>
</dbReference>
<sequence>MAKSNWTIDPSHSEIGFKVKHMMFTNVSGKFNDFQATITNEDDKFETSQIAFSAQVDSIDTNNVDRDTHLKSPDFFDAENFPIISFKSTGINKLNENVFEVSGDLTIKNVTKNITLEVVYSGLMKDPWGNTKAGVSLSGKINRKEFGLTWNASLEAGGVLVGEDTKLAAEVQLIRE</sequence>
<name>A0A2S9J435_9SPHI</name>
<dbReference type="PANTHER" id="PTHR34406:SF1">
    <property type="entry name" value="PROTEIN YCEI"/>
    <property type="match status" value="1"/>
</dbReference>
<dbReference type="RefSeq" id="WP_105716789.1">
    <property type="nucleotide sequence ID" value="NZ_PVBQ01000006.1"/>
</dbReference>
<comment type="caution">
    <text evidence="2">The sequence shown here is derived from an EMBL/GenBank/DDBJ whole genome shotgun (WGS) entry which is preliminary data.</text>
</comment>
<gene>
    <name evidence="2" type="ORF">C5745_09625</name>
</gene>
<feature type="domain" description="Lipid/polyisoprenoid-binding YceI-like" evidence="1">
    <location>
        <begin position="5"/>
        <end position="174"/>
    </location>
</feature>
<dbReference type="PANTHER" id="PTHR34406">
    <property type="entry name" value="PROTEIN YCEI"/>
    <property type="match status" value="1"/>
</dbReference>
<keyword evidence="3" id="KW-1185">Reference proteome</keyword>
<organism evidence="2 3">
    <name type="scientific">Sphingobacterium haloxyli</name>
    <dbReference type="NCBI Taxonomy" id="2100533"/>
    <lineage>
        <taxon>Bacteria</taxon>
        <taxon>Pseudomonadati</taxon>
        <taxon>Bacteroidota</taxon>
        <taxon>Sphingobacteriia</taxon>
        <taxon>Sphingobacteriales</taxon>
        <taxon>Sphingobacteriaceae</taxon>
        <taxon>Sphingobacterium</taxon>
    </lineage>
</organism>
<reference evidence="2 3" key="1">
    <citation type="submission" date="2018-02" db="EMBL/GenBank/DDBJ databases">
        <title>The draft genome of Sphingobacterium sp. 5JN-11.</title>
        <authorList>
            <person name="Liu L."/>
            <person name="Li L."/>
            <person name="Liang L."/>
            <person name="Zhang X."/>
            <person name="Wang T."/>
        </authorList>
    </citation>
    <scope>NUCLEOTIDE SEQUENCE [LARGE SCALE GENOMIC DNA]</scope>
    <source>
        <strain evidence="2 3">5JN-11</strain>
    </source>
</reference>
<dbReference type="AlphaFoldDB" id="A0A2S9J435"/>